<evidence type="ECO:0000256" key="1">
    <source>
        <dbReference type="SAM" id="MobiDB-lite"/>
    </source>
</evidence>
<organism evidence="2 3">
    <name type="scientific">Candidatus Lloydbacteria bacterium RIFCSPHIGHO2_01_FULL_49_22</name>
    <dbReference type="NCBI Taxonomy" id="1798658"/>
    <lineage>
        <taxon>Bacteria</taxon>
        <taxon>Candidatus Lloydiibacteriota</taxon>
    </lineage>
</organism>
<dbReference type="Proteomes" id="UP000177122">
    <property type="component" value="Unassembled WGS sequence"/>
</dbReference>
<protein>
    <submittedName>
        <fullName evidence="2">Uncharacterized protein</fullName>
    </submittedName>
</protein>
<evidence type="ECO:0000313" key="2">
    <source>
        <dbReference type="EMBL" id="OGZ05741.1"/>
    </source>
</evidence>
<accession>A0A1G2CYM1</accession>
<name>A0A1G2CYM1_9BACT</name>
<gene>
    <name evidence="2" type="ORF">A2845_01165</name>
</gene>
<comment type="caution">
    <text evidence="2">The sequence shown here is derived from an EMBL/GenBank/DDBJ whole genome shotgun (WGS) entry which is preliminary data.</text>
</comment>
<reference evidence="2 3" key="1">
    <citation type="journal article" date="2016" name="Nat. Commun.">
        <title>Thousands of microbial genomes shed light on interconnected biogeochemical processes in an aquifer system.</title>
        <authorList>
            <person name="Anantharaman K."/>
            <person name="Brown C.T."/>
            <person name="Hug L.A."/>
            <person name="Sharon I."/>
            <person name="Castelle C.J."/>
            <person name="Probst A.J."/>
            <person name="Thomas B.C."/>
            <person name="Singh A."/>
            <person name="Wilkins M.J."/>
            <person name="Karaoz U."/>
            <person name="Brodie E.L."/>
            <person name="Williams K.H."/>
            <person name="Hubbard S.S."/>
            <person name="Banfield J.F."/>
        </authorList>
    </citation>
    <scope>NUCLEOTIDE SEQUENCE [LARGE SCALE GENOMIC DNA]</scope>
</reference>
<dbReference type="EMBL" id="MHLI01000007">
    <property type="protein sequence ID" value="OGZ05741.1"/>
    <property type="molecule type" value="Genomic_DNA"/>
</dbReference>
<proteinExistence type="predicted"/>
<evidence type="ECO:0000313" key="3">
    <source>
        <dbReference type="Proteomes" id="UP000177122"/>
    </source>
</evidence>
<sequence>MTRKKNPPKPVQKWWATIFVFFAPEATDEFLTIALPSFRANTEADAIVQATQHITRNWFNVDTESYRMDDDEKTMLLPWKLVTIEIPELFAKHLEEAWQFDKREERREAKMPTSQDVTIIDFPIRPPVDGGTPPSGQPDKPKK</sequence>
<dbReference type="AlphaFoldDB" id="A0A1G2CYM1"/>
<feature type="region of interest" description="Disordered" evidence="1">
    <location>
        <begin position="121"/>
        <end position="143"/>
    </location>
</feature>